<sequence length="202" mass="22993">MKKSERYLVPPSPVRPVAVAALVLLLVSGSWLARAAYERWQEAQELQGRAERMASRQEKPVVNLPDPAQAEIQKHWRALQAERDFAWYPVFAAVENAVGDDIELMEFEPDKVNLQIALRGYARDSETLQEFIRELVLQPALLDVHLTHQKNVLRSAAKVLHFEVKAEIHKPSKADHPSRISVADTTRFAADPSLFFIASDYW</sequence>
<dbReference type="InterPro" id="IPR007813">
    <property type="entry name" value="PilN"/>
</dbReference>
<dbReference type="Proteomes" id="UP000541535">
    <property type="component" value="Unassembled WGS sequence"/>
</dbReference>
<organism evidence="1 2">
    <name type="scientific">Pseudoduganella violacea</name>
    <dbReference type="NCBI Taxonomy" id="1715466"/>
    <lineage>
        <taxon>Bacteria</taxon>
        <taxon>Pseudomonadati</taxon>
        <taxon>Pseudomonadota</taxon>
        <taxon>Betaproteobacteria</taxon>
        <taxon>Burkholderiales</taxon>
        <taxon>Oxalobacteraceae</taxon>
        <taxon>Telluria group</taxon>
        <taxon>Pseudoduganella</taxon>
    </lineage>
</organism>
<dbReference type="Pfam" id="PF05137">
    <property type="entry name" value="PilN"/>
    <property type="match status" value="1"/>
</dbReference>
<dbReference type="AlphaFoldDB" id="A0A7W5BFV1"/>
<gene>
    <name evidence="1" type="ORF">FHS03_004593</name>
</gene>
<evidence type="ECO:0000313" key="1">
    <source>
        <dbReference type="EMBL" id="MBB3121515.1"/>
    </source>
</evidence>
<evidence type="ECO:0000313" key="2">
    <source>
        <dbReference type="Proteomes" id="UP000541535"/>
    </source>
</evidence>
<accession>A0A7W5BFV1</accession>
<name>A0A7W5BFV1_9BURK</name>
<protein>
    <submittedName>
        <fullName evidence="1">Tfp pilus assembly protein PilN</fullName>
    </submittedName>
</protein>
<keyword evidence="2" id="KW-1185">Reference proteome</keyword>
<dbReference type="RefSeq" id="WP_183443222.1">
    <property type="nucleotide sequence ID" value="NZ_JACHXD010000017.1"/>
</dbReference>
<proteinExistence type="predicted"/>
<dbReference type="EMBL" id="JACHXD010000017">
    <property type="protein sequence ID" value="MBB3121515.1"/>
    <property type="molecule type" value="Genomic_DNA"/>
</dbReference>
<comment type="caution">
    <text evidence="1">The sequence shown here is derived from an EMBL/GenBank/DDBJ whole genome shotgun (WGS) entry which is preliminary data.</text>
</comment>
<reference evidence="1 2" key="1">
    <citation type="submission" date="2020-08" db="EMBL/GenBank/DDBJ databases">
        <title>Genomic Encyclopedia of Type Strains, Phase III (KMG-III): the genomes of soil and plant-associated and newly described type strains.</title>
        <authorList>
            <person name="Whitman W."/>
        </authorList>
    </citation>
    <scope>NUCLEOTIDE SEQUENCE [LARGE SCALE GENOMIC DNA]</scope>
    <source>
        <strain evidence="1 2">CECT 8897</strain>
    </source>
</reference>